<dbReference type="Gene3D" id="3.30.200.20">
    <property type="entry name" value="Phosphorylase Kinase, domain 1"/>
    <property type="match status" value="1"/>
</dbReference>
<evidence type="ECO:0000256" key="4">
    <source>
        <dbReference type="ARBA" id="ARBA00022679"/>
    </source>
</evidence>
<dbReference type="GO" id="GO:0005524">
    <property type="term" value="F:ATP binding"/>
    <property type="evidence" value="ECO:0007669"/>
    <property type="project" value="UniProtKB-UniRule"/>
</dbReference>
<reference evidence="13 14" key="1">
    <citation type="submission" date="2022-03" db="EMBL/GenBank/DDBJ databases">
        <authorList>
            <person name="Nunn A."/>
            <person name="Chopra R."/>
            <person name="Nunn A."/>
            <person name="Contreras Garrido A."/>
        </authorList>
    </citation>
    <scope>NUCLEOTIDE SEQUENCE [LARGE SCALE GENOMIC DNA]</scope>
</reference>
<dbReference type="InterPro" id="IPR001245">
    <property type="entry name" value="Ser-Thr/Tyr_kinase_cat_dom"/>
</dbReference>
<dbReference type="PROSITE" id="PS50011">
    <property type="entry name" value="PROTEIN_KINASE_DOM"/>
    <property type="match status" value="1"/>
</dbReference>
<dbReference type="Gene3D" id="1.10.510.10">
    <property type="entry name" value="Transferase(Phosphotransferase) domain 1"/>
    <property type="match status" value="1"/>
</dbReference>
<feature type="binding site" evidence="10">
    <location>
        <position position="662"/>
    </location>
    <ligand>
        <name>ATP</name>
        <dbReference type="ChEBI" id="CHEBI:30616"/>
    </ligand>
</feature>
<keyword evidence="7 10" id="KW-0067">ATP-binding</keyword>
<evidence type="ECO:0000256" key="1">
    <source>
        <dbReference type="ARBA" id="ARBA00010507"/>
    </source>
</evidence>
<dbReference type="FunFam" id="1.10.510.10:FF:000193">
    <property type="entry name" value="Serine/threonine-protein kinase CTR1"/>
    <property type="match status" value="1"/>
</dbReference>
<dbReference type="EMBL" id="OU466862">
    <property type="protein sequence ID" value="CAH2072982.1"/>
    <property type="molecule type" value="Genomic_DNA"/>
</dbReference>
<dbReference type="InterPro" id="IPR055164">
    <property type="entry name" value="EDR1/CTR1/ARMC3-like_pept-like"/>
</dbReference>
<dbReference type="CDD" id="cd13999">
    <property type="entry name" value="STKc_MAP3K-like"/>
    <property type="match status" value="1"/>
</dbReference>
<feature type="compositionally biased region" description="Basic and acidic residues" evidence="11">
    <location>
        <begin position="24"/>
        <end position="33"/>
    </location>
</feature>
<comment type="catalytic activity">
    <reaction evidence="8">
        <text>L-threonyl-[protein] + ATP = O-phospho-L-threonyl-[protein] + ADP + H(+)</text>
        <dbReference type="Rhea" id="RHEA:46608"/>
        <dbReference type="Rhea" id="RHEA-COMP:11060"/>
        <dbReference type="Rhea" id="RHEA-COMP:11605"/>
        <dbReference type="ChEBI" id="CHEBI:15378"/>
        <dbReference type="ChEBI" id="CHEBI:30013"/>
        <dbReference type="ChEBI" id="CHEBI:30616"/>
        <dbReference type="ChEBI" id="CHEBI:61977"/>
        <dbReference type="ChEBI" id="CHEBI:456216"/>
        <dbReference type="EC" id="2.7.11.1"/>
    </reaction>
</comment>
<evidence type="ECO:0000259" key="12">
    <source>
        <dbReference type="PROSITE" id="PS50011"/>
    </source>
</evidence>
<evidence type="ECO:0000313" key="13">
    <source>
        <dbReference type="EMBL" id="CAH2072982.1"/>
    </source>
</evidence>
<evidence type="ECO:0000256" key="10">
    <source>
        <dbReference type="PROSITE-ProRule" id="PRU10141"/>
    </source>
</evidence>
<dbReference type="PRINTS" id="PR00109">
    <property type="entry name" value="TYRKINASE"/>
</dbReference>
<dbReference type="SUPFAM" id="SSF56112">
    <property type="entry name" value="Protein kinase-like (PK-like)"/>
    <property type="match status" value="1"/>
</dbReference>
<evidence type="ECO:0000256" key="5">
    <source>
        <dbReference type="ARBA" id="ARBA00022741"/>
    </source>
</evidence>
<dbReference type="FunFam" id="3.30.200.20:FF:000060">
    <property type="entry name" value="Serine/threonine-protein kinase isoform 1"/>
    <property type="match status" value="1"/>
</dbReference>
<evidence type="ECO:0000256" key="6">
    <source>
        <dbReference type="ARBA" id="ARBA00022777"/>
    </source>
</evidence>
<protein>
    <recommendedName>
        <fullName evidence="2">non-specific serine/threonine protein kinase</fullName>
        <ecNumber evidence="2">2.7.11.1</ecNumber>
    </recommendedName>
</protein>
<evidence type="ECO:0000256" key="7">
    <source>
        <dbReference type="ARBA" id="ARBA00022840"/>
    </source>
</evidence>
<comment type="similarity">
    <text evidence="1">Belongs to the protein kinase superfamily. TKL Ser/Thr protein kinase family. RAF subfamily.</text>
</comment>
<dbReference type="SMART" id="SM00220">
    <property type="entry name" value="S_TKc"/>
    <property type="match status" value="1"/>
</dbReference>
<evidence type="ECO:0000256" key="3">
    <source>
        <dbReference type="ARBA" id="ARBA00022527"/>
    </source>
</evidence>
<evidence type="ECO:0000256" key="11">
    <source>
        <dbReference type="SAM" id="MobiDB-lite"/>
    </source>
</evidence>
<keyword evidence="5 10" id="KW-0547">Nucleotide-binding</keyword>
<dbReference type="PROSITE" id="PS00107">
    <property type="entry name" value="PROTEIN_KINASE_ATP"/>
    <property type="match status" value="1"/>
</dbReference>
<dbReference type="Pfam" id="PF14381">
    <property type="entry name" value="EDR1_CTR1_ARMC3_pept"/>
    <property type="match status" value="1"/>
</dbReference>
<feature type="compositionally biased region" description="Low complexity" evidence="11">
    <location>
        <begin position="47"/>
        <end position="58"/>
    </location>
</feature>
<dbReference type="GO" id="GO:0004674">
    <property type="term" value="F:protein serine/threonine kinase activity"/>
    <property type="evidence" value="ECO:0007669"/>
    <property type="project" value="UniProtKB-KW"/>
</dbReference>
<evidence type="ECO:0000313" key="14">
    <source>
        <dbReference type="Proteomes" id="UP000836841"/>
    </source>
</evidence>
<comment type="catalytic activity">
    <reaction evidence="9">
        <text>L-seryl-[protein] + ATP = O-phospho-L-seryl-[protein] + ADP + H(+)</text>
        <dbReference type="Rhea" id="RHEA:17989"/>
        <dbReference type="Rhea" id="RHEA-COMP:9863"/>
        <dbReference type="Rhea" id="RHEA-COMP:11604"/>
        <dbReference type="ChEBI" id="CHEBI:15378"/>
        <dbReference type="ChEBI" id="CHEBI:29999"/>
        <dbReference type="ChEBI" id="CHEBI:30616"/>
        <dbReference type="ChEBI" id="CHEBI:83421"/>
        <dbReference type="ChEBI" id="CHEBI:456216"/>
        <dbReference type="EC" id="2.7.11.1"/>
    </reaction>
</comment>
<dbReference type="EC" id="2.7.11.1" evidence="2"/>
<accession>A0AAU9SZ35</accession>
<keyword evidence="6" id="KW-0418">Kinase</keyword>
<dbReference type="PROSITE" id="PS00108">
    <property type="entry name" value="PROTEIN_KINASE_ST"/>
    <property type="match status" value="1"/>
</dbReference>
<dbReference type="InterPro" id="IPR051681">
    <property type="entry name" value="Ser/Thr_Kinases-Pseudokinases"/>
</dbReference>
<dbReference type="GO" id="GO:0006950">
    <property type="term" value="P:response to stress"/>
    <property type="evidence" value="ECO:0007669"/>
    <property type="project" value="UniProtKB-ARBA"/>
</dbReference>
<sequence length="905" mass="100710">MSKMKHLLRKLHIGGSSGVGGGFGDHHRLDETTRPMIDPTPIPSSSPSPASTSSVSSSGFGNASATMPRLETFEPAGRDLAAVDGVDFNLMEEEYQVQLAMAISVSDPDPRENADTAQLDAAKRISLGVSAPVTDAESAVDFLSLRYWGHKVINYDQKVRDGFYDVYGITSNSLSQGKMPLLVDLQAISISDNVDYEVILVNRMIDPELQELERRASALSLECPDFARGQVSSDLTQKIANIVVEQMGGPVENADEALRRWMLRSYELRNSLNTTILPLGRVNVGLARHRALLFKVLADRINLPCMLVKGSYYTGTDDGAVNLIKLDDKRYSLTASPNSFFTCSEYIIDLMGAPGALIPAEVPSSYLPVSCTDTRVFPDDLDTLQHPSPVLEKEIATSAFSVLGEIDSRSGMMANLFTGNHEENSDRSAVEKHQTERFEHDFGKLMHSQQISGENLPPFSGKPTCAQKVKVKNVSKYVISAAKNPEFAQKLHAVLLESGASPPPDLFMDVNPQNLREKNMLEEFRQESSSSGVPSYPEKVVDSLAEHLRESERNPTALQQSALCTSAETYQQPLEVDFSMKRNFDVDNMGKVSSSEKMEIGTADGEPSVCESHDQGINPFLGEAAKWEIMWEDLQIGERIGIGSYGEVYRAEWNGTEVAVKKFLDQDFSGDALTQFKSEIEIMLRLRHPNVVLFMGAVTRPPNFSILTEFLPRGSLYRLLHRPNHQLDEKRRMRMALDVAKGMNYLHTSHPTVVHRDLKSPNLLVDKNWVVKVCDFGLSRMKHHTYLSSKSTAGTPEWMAPEVLRNEPANEKCDVYSFGVILWELATSRIPWKGLNPMQVVGAVGFQNRRLEIPDDIDPTVAQIIRDCWQTEPHLRPSFTQLMRSLKRLQGLNISNRGNTSESLM</sequence>
<dbReference type="InterPro" id="IPR008271">
    <property type="entry name" value="Ser/Thr_kinase_AS"/>
</dbReference>
<gene>
    <name evidence="13" type="ORF">TAV2_LOCUS21050</name>
</gene>
<evidence type="ECO:0000256" key="2">
    <source>
        <dbReference type="ARBA" id="ARBA00012513"/>
    </source>
</evidence>
<dbReference type="GO" id="GO:0010182">
    <property type="term" value="P:sugar mediated signaling pathway"/>
    <property type="evidence" value="ECO:0007669"/>
    <property type="project" value="UniProtKB-ARBA"/>
</dbReference>
<feature type="region of interest" description="Disordered" evidence="11">
    <location>
        <begin position="16"/>
        <end position="63"/>
    </location>
</feature>
<dbReference type="AlphaFoldDB" id="A0AAU9SZ35"/>
<keyword evidence="14" id="KW-1185">Reference proteome</keyword>
<dbReference type="PANTHER" id="PTHR44329">
    <property type="entry name" value="SERINE/THREONINE-PROTEIN KINASE TNNI3K-RELATED"/>
    <property type="match status" value="1"/>
</dbReference>
<dbReference type="Pfam" id="PF07714">
    <property type="entry name" value="PK_Tyr_Ser-Thr"/>
    <property type="match status" value="1"/>
</dbReference>
<dbReference type="InterPro" id="IPR000719">
    <property type="entry name" value="Prot_kinase_dom"/>
</dbReference>
<dbReference type="PANTHER" id="PTHR44329:SF302">
    <property type="entry name" value="SERINE_THREONINE-PROTEIN KINASE SIS8-RELATED"/>
    <property type="match status" value="1"/>
</dbReference>
<dbReference type="Proteomes" id="UP000836841">
    <property type="component" value="Chromosome 6"/>
</dbReference>
<dbReference type="InterPro" id="IPR011009">
    <property type="entry name" value="Kinase-like_dom_sf"/>
</dbReference>
<evidence type="ECO:0000256" key="8">
    <source>
        <dbReference type="ARBA" id="ARBA00047899"/>
    </source>
</evidence>
<keyword evidence="3" id="KW-0723">Serine/threonine-protein kinase</keyword>
<name>A0AAU9SZ35_THLAR</name>
<organism evidence="13 14">
    <name type="scientific">Thlaspi arvense</name>
    <name type="common">Field penny-cress</name>
    <dbReference type="NCBI Taxonomy" id="13288"/>
    <lineage>
        <taxon>Eukaryota</taxon>
        <taxon>Viridiplantae</taxon>
        <taxon>Streptophyta</taxon>
        <taxon>Embryophyta</taxon>
        <taxon>Tracheophyta</taxon>
        <taxon>Spermatophyta</taxon>
        <taxon>Magnoliopsida</taxon>
        <taxon>eudicotyledons</taxon>
        <taxon>Gunneridae</taxon>
        <taxon>Pentapetalae</taxon>
        <taxon>rosids</taxon>
        <taxon>malvids</taxon>
        <taxon>Brassicales</taxon>
        <taxon>Brassicaceae</taxon>
        <taxon>Thlaspideae</taxon>
        <taxon>Thlaspi</taxon>
    </lineage>
</organism>
<feature type="domain" description="Protein kinase" evidence="12">
    <location>
        <begin position="634"/>
        <end position="889"/>
    </location>
</feature>
<proteinExistence type="inferred from homology"/>
<keyword evidence="4" id="KW-0808">Transferase</keyword>
<evidence type="ECO:0000256" key="9">
    <source>
        <dbReference type="ARBA" id="ARBA00048679"/>
    </source>
</evidence>
<dbReference type="InterPro" id="IPR017441">
    <property type="entry name" value="Protein_kinase_ATP_BS"/>
</dbReference>